<evidence type="ECO:0000313" key="1">
    <source>
        <dbReference type="EMBL" id="JAD55240.1"/>
    </source>
</evidence>
<reference evidence="1" key="2">
    <citation type="journal article" date="2015" name="Data Brief">
        <title>Shoot transcriptome of the giant reed, Arundo donax.</title>
        <authorList>
            <person name="Barrero R.A."/>
            <person name="Guerrero F.D."/>
            <person name="Moolhuijzen P."/>
            <person name="Goolsby J.A."/>
            <person name="Tidwell J."/>
            <person name="Bellgard S.E."/>
            <person name="Bellgard M.I."/>
        </authorList>
    </citation>
    <scope>NUCLEOTIDE SEQUENCE</scope>
    <source>
        <tissue evidence="1">Shoot tissue taken approximately 20 cm above the soil surface</tissue>
    </source>
</reference>
<dbReference type="EMBL" id="GBRH01242655">
    <property type="protein sequence ID" value="JAD55240.1"/>
    <property type="molecule type" value="Transcribed_RNA"/>
</dbReference>
<protein>
    <submittedName>
        <fullName evidence="1">Uncharacterized protein</fullName>
    </submittedName>
</protein>
<organism evidence="1">
    <name type="scientific">Arundo donax</name>
    <name type="common">Giant reed</name>
    <name type="synonym">Donax arundinaceus</name>
    <dbReference type="NCBI Taxonomy" id="35708"/>
    <lineage>
        <taxon>Eukaryota</taxon>
        <taxon>Viridiplantae</taxon>
        <taxon>Streptophyta</taxon>
        <taxon>Embryophyta</taxon>
        <taxon>Tracheophyta</taxon>
        <taxon>Spermatophyta</taxon>
        <taxon>Magnoliopsida</taxon>
        <taxon>Liliopsida</taxon>
        <taxon>Poales</taxon>
        <taxon>Poaceae</taxon>
        <taxon>PACMAD clade</taxon>
        <taxon>Arundinoideae</taxon>
        <taxon>Arundineae</taxon>
        <taxon>Arundo</taxon>
    </lineage>
</organism>
<sequence>MLLSNLTIASKSNLSLISTQIKNLELDMVISQTGPSVPSGSGNADADLLTMCLLLLQVTLEAFSEKMLQ</sequence>
<proteinExistence type="predicted"/>
<dbReference type="AlphaFoldDB" id="A0A0A9B252"/>
<name>A0A0A9B252_ARUDO</name>
<reference evidence="1" key="1">
    <citation type="submission" date="2014-09" db="EMBL/GenBank/DDBJ databases">
        <authorList>
            <person name="Magalhaes I.L.F."/>
            <person name="Oliveira U."/>
            <person name="Santos F.R."/>
            <person name="Vidigal T.H.D.A."/>
            <person name="Brescovit A.D."/>
            <person name="Santos A.J."/>
        </authorList>
    </citation>
    <scope>NUCLEOTIDE SEQUENCE</scope>
    <source>
        <tissue evidence="1">Shoot tissue taken approximately 20 cm above the soil surface</tissue>
    </source>
</reference>
<accession>A0A0A9B252</accession>